<feature type="transmembrane region" description="Helical" evidence="1">
    <location>
        <begin position="12"/>
        <end position="34"/>
    </location>
</feature>
<dbReference type="EMBL" id="CP009976">
    <property type="protein sequence ID" value="AIZ43623.1"/>
    <property type="molecule type" value="Genomic_DNA"/>
</dbReference>
<reference evidence="2 3" key="1">
    <citation type="journal article" date="2014" name="Environ. Microbiol.">
        <title>Contrasting genomic patterns and infection strategies of two co-existing Bacteroidetes podovirus genera.</title>
        <authorList>
            <person name="Holmfeldt K."/>
            <person name="Howard-Varona C."/>
            <person name="Solonenko N."/>
            <person name="Sullivan M.B."/>
        </authorList>
    </citation>
    <scope>NUCLEOTIDE SEQUENCE [LARGE SCALE GENOMIC DNA]</scope>
    <source>
        <strain evidence="2 3">18</strain>
    </source>
</reference>
<feature type="transmembrane region" description="Helical" evidence="1">
    <location>
        <begin position="46"/>
        <end position="65"/>
    </location>
</feature>
<evidence type="ECO:0008006" key="4">
    <source>
        <dbReference type="Google" id="ProtNLM"/>
    </source>
</evidence>
<dbReference type="AlphaFoldDB" id="A0AAU8RTL5"/>
<keyword evidence="1" id="KW-1133">Transmembrane helix</keyword>
<dbReference type="KEGG" id="cbat:M666_01345"/>
<accession>A0AAU8RTL5</accession>
<protein>
    <recommendedName>
        <fullName evidence="4">Sodium:solute symporter</fullName>
    </recommendedName>
</protein>
<gene>
    <name evidence="2" type="ORF">M666_01345</name>
</gene>
<sequence length="115" mass="12821">MQKNKVLNEKKRPSAITVICILGFIGATFTIPLVFSDIARQIGSWYPPYLGFSAILGFICMVGLWQMKKWAAYTYTAFVALNQVVLLAMGVWNIMALIIPAIVVVIALTHLKKMD</sequence>
<keyword evidence="1" id="KW-0812">Transmembrane</keyword>
<evidence type="ECO:0000256" key="1">
    <source>
        <dbReference type="SAM" id="Phobius"/>
    </source>
</evidence>
<proteinExistence type="predicted"/>
<evidence type="ECO:0000313" key="2">
    <source>
        <dbReference type="EMBL" id="AIZ43623.1"/>
    </source>
</evidence>
<feature type="transmembrane region" description="Helical" evidence="1">
    <location>
        <begin position="94"/>
        <end position="111"/>
    </location>
</feature>
<organism evidence="2 3">
    <name type="scientific">Cellulophaga baltica 18</name>
    <dbReference type="NCBI Taxonomy" id="1348584"/>
    <lineage>
        <taxon>Bacteria</taxon>
        <taxon>Pseudomonadati</taxon>
        <taxon>Bacteroidota</taxon>
        <taxon>Flavobacteriia</taxon>
        <taxon>Flavobacteriales</taxon>
        <taxon>Flavobacteriaceae</taxon>
        <taxon>Cellulophaga</taxon>
    </lineage>
</organism>
<dbReference type="Proteomes" id="UP000030786">
    <property type="component" value="Chromosome"/>
</dbReference>
<name>A0AAU8RTL5_9FLAO</name>
<evidence type="ECO:0000313" key="3">
    <source>
        <dbReference type="Proteomes" id="UP000030786"/>
    </source>
</evidence>
<keyword evidence="1" id="KW-0472">Membrane</keyword>